<evidence type="ECO:0000313" key="3">
    <source>
        <dbReference type="EMBL" id="PSS06505.1"/>
    </source>
</evidence>
<dbReference type="OrthoDB" id="424794at2759"/>
<dbReference type="InterPro" id="IPR020103">
    <property type="entry name" value="PsdUridine_synth_cat_dom_sf"/>
</dbReference>
<dbReference type="GO" id="GO:0003723">
    <property type="term" value="F:RNA binding"/>
    <property type="evidence" value="ECO:0007669"/>
    <property type="project" value="InterPro"/>
</dbReference>
<evidence type="ECO:0000256" key="1">
    <source>
        <dbReference type="SAM" id="MobiDB-lite"/>
    </source>
</evidence>
<protein>
    <recommendedName>
        <fullName evidence="2">Pseudouridine synthase RsuA/RluA-like domain-containing protein</fullName>
    </recommendedName>
</protein>
<dbReference type="GO" id="GO:0009982">
    <property type="term" value="F:pseudouridine synthase activity"/>
    <property type="evidence" value="ECO:0007669"/>
    <property type="project" value="InterPro"/>
</dbReference>
<evidence type="ECO:0000313" key="4">
    <source>
        <dbReference type="Proteomes" id="UP000186601"/>
    </source>
</evidence>
<proteinExistence type="predicted"/>
<dbReference type="PANTHER" id="PTHR21600:SF40">
    <property type="entry name" value="PSEUDOURIDYLATE SYNTHASE RPUSD2"/>
    <property type="match status" value="1"/>
</dbReference>
<gene>
    <name evidence="3" type="ORF">PHLCEN_2v3707</name>
</gene>
<dbReference type="Pfam" id="PF00849">
    <property type="entry name" value="PseudoU_synth_2"/>
    <property type="match status" value="1"/>
</dbReference>
<keyword evidence="4" id="KW-1185">Reference proteome</keyword>
<dbReference type="InterPro" id="IPR050188">
    <property type="entry name" value="RluA_PseudoU_synthase"/>
</dbReference>
<dbReference type="Proteomes" id="UP000186601">
    <property type="component" value="Unassembled WGS sequence"/>
</dbReference>
<feature type="region of interest" description="Disordered" evidence="1">
    <location>
        <begin position="224"/>
        <end position="286"/>
    </location>
</feature>
<dbReference type="EMBL" id="MLYV02000364">
    <property type="protein sequence ID" value="PSS06505.1"/>
    <property type="molecule type" value="Genomic_DNA"/>
</dbReference>
<dbReference type="STRING" id="98765.A0A2R6QED8"/>
<organism evidence="3 4">
    <name type="scientific">Hermanssonia centrifuga</name>
    <dbReference type="NCBI Taxonomy" id="98765"/>
    <lineage>
        <taxon>Eukaryota</taxon>
        <taxon>Fungi</taxon>
        <taxon>Dikarya</taxon>
        <taxon>Basidiomycota</taxon>
        <taxon>Agaricomycotina</taxon>
        <taxon>Agaricomycetes</taxon>
        <taxon>Polyporales</taxon>
        <taxon>Meruliaceae</taxon>
        <taxon>Hermanssonia</taxon>
    </lineage>
</organism>
<sequence length="496" mass="55451">MAPESSPQPSMSKARAGLKKSPPYWYAYTTMAKGCWLGKELLEFASTEFRDRTMEYHRYAIESGVTTVNGKVAKPDTIVRNGDRIGNIEHIHEPPVTATPIKIILRDEERGFVVIDKPGSIPVHSVRRYHKHTVVKILKTEYGFKNVYPVNRLDRLTSGLMIIPLSAARAKEMTNELVAGTVKKEYIARCKGKFPEDEIICEEPLLTIGQVGLNIVHPDGKANRSLDDDSILGKGGIDTAPSEERAAPVAPPQFQFRPEDNPESLSKSKHAFSGAQDTRDADVESGEQKLLPCETDHDIGMGSPVPLSAEVVDVITKLRTKKDEDEDWSRWRNVVFRAKGALHPQHKRRRDGPATLQTNAQDDVETPPPEAINETELPDDTPIIVESIKDVEAAVPAAEETQEPGPTEPPQITLGEALEKAKAHEFSEEKTSVKILAHPGTEELMFCPDCYLRLHPDPEPERLYIFLHALRYTTSLGCFEAEMPEWAEEGWEWDRS</sequence>
<accession>A0A2R6QED8</accession>
<feature type="region of interest" description="Disordered" evidence="1">
    <location>
        <begin position="341"/>
        <end position="376"/>
    </location>
</feature>
<dbReference type="AlphaFoldDB" id="A0A2R6QED8"/>
<feature type="domain" description="Pseudouridine synthase RsuA/RluA-like" evidence="2">
    <location>
        <begin position="112"/>
        <end position="207"/>
    </location>
</feature>
<name>A0A2R6QED8_9APHY</name>
<dbReference type="GO" id="GO:0000455">
    <property type="term" value="P:enzyme-directed rRNA pseudouridine synthesis"/>
    <property type="evidence" value="ECO:0007669"/>
    <property type="project" value="TreeGrafter"/>
</dbReference>
<evidence type="ECO:0000259" key="2">
    <source>
        <dbReference type="Pfam" id="PF00849"/>
    </source>
</evidence>
<comment type="caution">
    <text evidence="3">The sequence shown here is derived from an EMBL/GenBank/DDBJ whole genome shotgun (WGS) entry which is preliminary data.</text>
</comment>
<reference evidence="3 4" key="1">
    <citation type="submission" date="2018-02" db="EMBL/GenBank/DDBJ databases">
        <title>Genome sequence of the basidiomycete white-rot fungus Phlebia centrifuga.</title>
        <authorList>
            <person name="Granchi Z."/>
            <person name="Peng M."/>
            <person name="de Vries R.P."/>
            <person name="Hilden K."/>
            <person name="Makela M.R."/>
            <person name="Grigoriev I."/>
            <person name="Riley R."/>
        </authorList>
    </citation>
    <scope>NUCLEOTIDE SEQUENCE [LARGE SCALE GENOMIC DNA]</scope>
    <source>
        <strain evidence="3 4">FBCC195</strain>
    </source>
</reference>
<dbReference type="PANTHER" id="PTHR21600">
    <property type="entry name" value="MITOCHONDRIAL RNA PSEUDOURIDINE SYNTHASE"/>
    <property type="match status" value="1"/>
</dbReference>
<dbReference type="SUPFAM" id="SSF55120">
    <property type="entry name" value="Pseudouridine synthase"/>
    <property type="match status" value="1"/>
</dbReference>
<dbReference type="Gene3D" id="3.30.2350.10">
    <property type="entry name" value="Pseudouridine synthase"/>
    <property type="match status" value="1"/>
</dbReference>
<dbReference type="InterPro" id="IPR006145">
    <property type="entry name" value="PsdUridine_synth_RsuA/RluA"/>
</dbReference>